<dbReference type="InterPro" id="IPR036872">
    <property type="entry name" value="CH_dom_sf"/>
</dbReference>
<evidence type="ECO:0000259" key="5">
    <source>
        <dbReference type="PROSITE" id="PS50021"/>
    </source>
</evidence>
<dbReference type="GO" id="GO:0005516">
    <property type="term" value="F:calmodulin binding"/>
    <property type="evidence" value="ECO:0007669"/>
    <property type="project" value="UniProtKB-KW"/>
</dbReference>
<name>W2S4I2_CYPE1</name>
<feature type="compositionally biased region" description="Basic and acidic residues" evidence="4">
    <location>
        <begin position="79"/>
        <end position="89"/>
    </location>
</feature>
<protein>
    <recommendedName>
        <fullName evidence="5">Calponin-homology (CH) domain-containing protein</fullName>
    </recommendedName>
</protein>
<evidence type="ECO:0000313" key="7">
    <source>
        <dbReference type="Proteomes" id="UP000030752"/>
    </source>
</evidence>
<evidence type="ECO:0000256" key="2">
    <source>
        <dbReference type="ARBA" id="ARBA00022490"/>
    </source>
</evidence>
<dbReference type="GO" id="GO:0005737">
    <property type="term" value="C:cytoplasm"/>
    <property type="evidence" value="ECO:0007669"/>
    <property type="project" value="UniProtKB-SubCell"/>
</dbReference>
<dbReference type="Proteomes" id="UP000030752">
    <property type="component" value="Unassembled WGS sequence"/>
</dbReference>
<evidence type="ECO:0000256" key="4">
    <source>
        <dbReference type="SAM" id="MobiDB-lite"/>
    </source>
</evidence>
<reference evidence="6 7" key="1">
    <citation type="submission" date="2013-03" db="EMBL/GenBank/DDBJ databases">
        <title>The Genome Sequence of Phialophora europaea CBS 101466.</title>
        <authorList>
            <consortium name="The Broad Institute Genomics Platform"/>
            <person name="Cuomo C."/>
            <person name="de Hoog S."/>
            <person name="Gorbushina A."/>
            <person name="Walker B."/>
            <person name="Young S.K."/>
            <person name="Zeng Q."/>
            <person name="Gargeya S."/>
            <person name="Fitzgerald M."/>
            <person name="Haas B."/>
            <person name="Abouelleil A."/>
            <person name="Allen A.W."/>
            <person name="Alvarado L."/>
            <person name="Arachchi H.M."/>
            <person name="Berlin A.M."/>
            <person name="Chapman S.B."/>
            <person name="Gainer-Dewar J."/>
            <person name="Goldberg J."/>
            <person name="Griggs A."/>
            <person name="Gujja S."/>
            <person name="Hansen M."/>
            <person name="Howarth C."/>
            <person name="Imamovic A."/>
            <person name="Ireland A."/>
            <person name="Larimer J."/>
            <person name="McCowan C."/>
            <person name="Murphy C."/>
            <person name="Pearson M."/>
            <person name="Poon T.W."/>
            <person name="Priest M."/>
            <person name="Roberts A."/>
            <person name="Saif S."/>
            <person name="Shea T."/>
            <person name="Sisk P."/>
            <person name="Sykes S."/>
            <person name="Wortman J."/>
            <person name="Nusbaum C."/>
            <person name="Birren B."/>
        </authorList>
    </citation>
    <scope>NUCLEOTIDE SEQUENCE [LARGE SCALE GENOMIC DNA]</scope>
    <source>
        <strain evidence="6 7">CBS 101466</strain>
    </source>
</reference>
<dbReference type="PANTHER" id="PTHR22706">
    <property type="entry name" value="ASSEMBLY FACTOR FOR SPINDLE MICROTUBULES"/>
    <property type="match status" value="1"/>
</dbReference>
<dbReference type="InParanoid" id="W2S4I2"/>
<feature type="region of interest" description="Disordered" evidence="4">
    <location>
        <begin position="213"/>
        <end position="291"/>
    </location>
</feature>
<feature type="compositionally biased region" description="Basic and acidic residues" evidence="4">
    <location>
        <begin position="264"/>
        <end position="279"/>
    </location>
</feature>
<dbReference type="SUPFAM" id="SSF47576">
    <property type="entry name" value="Calponin-homology domain, CH-domain"/>
    <property type="match status" value="1"/>
</dbReference>
<gene>
    <name evidence="6" type="ORF">HMPREF1541_02659</name>
</gene>
<dbReference type="PROSITE" id="PS50021">
    <property type="entry name" value="CH"/>
    <property type="match status" value="1"/>
</dbReference>
<dbReference type="GO" id="GO:0000922">
    <property type="term" value="C:spindle pole"/>
    <property type="evidence" value="ECO:0007669"/>
    <property type="project" value="TreeGrafter"/>
</dbReference>
<keyword evidence="3" id="KW-0112">Calmodulin-binding</keyword>
<dbReference type="RefSeq" id="XP_008715236.1">
    <property type="nucleotide sequence ID" value="XM_008717014.1"/>
</dbReference>
<feature type="region of interest" description="Disordered" evidence="4">
    <location>
        <begin position="121"/>
        <end position="141"/>
    </location>
</feature>
<dbReference type="GO" id="GO:0051295">
    <property type="term" value="P:establishment of meiotic spindle localization"/>
    <property type="evidence" value="ECO:0007669"/>
    <property type="project" value="TreeGrafter"/>
</dbReference>
<feature type="region of interest" description="Disordered" evidence="4">
    <location>
        <begin position="63"/>
        <end position="109"/>
    </location>
</feature>
<accession>W2S4I2</accession>
<dbReference type="InterPro" id="IPR051185">
    <property type="entry name" value="ASPM"/>
</dbReference>
<dbReference type="HOGENOM" id="CLU_005445_0_0_1"/>
<dbReference type="eggNOG" id="KOG0165">
    <property type="taxonomic scope" value="Eukaryota"/>
</dbReference>
<organism evidence="6 7">
    <name type="scientific">Cyphellophora europaea (strain CBS 101466)</name>
    <name type="common">Phialophora europaea</name>
    <dbReference type="NCBI Taxonomy" id="1220924"/>
    <lineage>
        <taxon>Eukaryota</taxon>
        <taxon>Fungi</taxon>
        <taxon>Dikarya</taxon>
        <taxon>Ascomycota</taxon>
        <taxon>Pezizomycotina</taxon>
        <taxon>Eurotiomycetes</taxon>
        <taxon>Chaetothyriomycetidae</taxon>
        <taxon>Chaetothyriales</taxon>
        <taxon>Cyphellophoraceae</taxon>
        <taxon>Cyphellophora</taxon>
    </lineage>
</organism>
<sequence>MYQRLSATPCPVASSDLTINRRDSIFSNDTTTNLDFTTEFKASFRDVKPRRPPTKRKTAGLVGITIHEDEELNTSGKGGPEHTATKDLRPPQSKPLQHPRRRVSFAQAADSSADALCASAQPTGLSKAPRRHSIRPQTTSQAILCEDTLPVVPSPKIAKPARRGTIYIPSDDTTMPSMFLSIFSPLKNPPPNAAEHDAGKDMTGLAMQMAYKRRGPRKSTLATSPKRGPLHPSRDAQAPNVLHDRPGTGPGKENLPPGQHVRGIPKDHRPTSSKERVDPGKAVLPRLGQHHTSRLLEPMTSSLGRTQDKTVNAGKKTKPAWNSNFLLPKPRRTTQQHEQEEYRVETTSETRATFSKSSVPSRFVVPHVDTVVEHQYDFLPEGVADASMYEEDWLGQQEVAITQLINNLFDASPVSRGNYLDDLQRLRMTEVYGKPSMALLYKRLQGALLYGSLSIPYDTLEQGHQLYGDLGRRKSYTRFWLDTYDNQILKQGLEVVVGRIIPSRVSADGRDKESGSPAPKAQRPIQRFIEKFMIRNEDATPDCKSTKPAAWSYRRTVLRSLMLVKLLDMVKTEASLNTTANLFRSNSSFKSSSNALAAVMQQLNASAGDPTRTLKQLGYALSHVQYPLEEFNYRITSLAVDLRDGVRLTRLVELLLYRSASRSLGHAQDSEGTTTIVIPSGNTINLADGDQDWPLSQHLKMPCISRATRLYNVKLALSALKEVKGVGSILHDISAEDIVDGFREKTVRLLWGLSSKWGLGGLVDWDDVKSEIKRLGRTKGRIGNLCLEDLELEEDDEGYLRFKSLLKAWVKAVAISHGLRVRNFTSDFADGRLFEALVREYQPFFQGCAVVSKQKSLAERLGALGCSDEFARLFSNNHGSAAGQQIFDRDFVLASIAFLCSRLLRPSKTARAALVLQNAWRRHWDKVIVRRKLVLQTLARACAEQVRAAEAKACIWRTWCKFRSRRNRQARQRAKGMDQDDIWLSL</sequence>
<comment type="subcellular location">
    <subcellularLocation>
        <location evidence="1">Cytoplasm</location>
    </subcellularLocation>
</comment>
<dbReference type="PANTHER" id="PTHR22706:SF1">
    <property type="entry name" value="ASSEMBLY FACTOR FOR SPINDLE MICROTUBULES"/>
    <property type="match status" value="1"/>
</dbReference>
<evidence type="ECO:0000256" key="3">
    <source>
        <dbReference type="ARBA" id="ARBA00022860"/>
    </source>
</evidence>
<dbReference type="GO" id="GO:0000278">
    <property type="term" value="P:mitotic cell cycle"/>
    <property type="evidence" value="ECO:0007669"/>
    <property type="project" value="TreeGrafter"/>
</dbReference>
<dbReference type="InterPro" id="IPR001715">
    <property type="entry name" value="CH_dom"/>
</dbReference>
<evidence type="ECO:0000256" key="1">
    <source>
        <dbReference type="ARBA" id="ARBA00004496"/>
    </source>
</evidence>
<dbReference type="EMBL" id="KB822718">
    <property type="protein sequence ID" value="ETN43500.1"/>
    <property type="molecule type" value="Genomic_DNA"/>
</dbReference>
<dbReference type="Gene3D" id="1.10.418.10">
    <property type="entry name" value="Calponin-like domain"/>
    <property type="match status" value="2"/>
</dbReference>
<feature type="domain" description="Calponin-homology (CH)" evidence="5">
    <location>
        <begin position="590"/>
        <end position="758"/>
    </location>
</feature>
<dbReference type="GO" id="GO:0007051">
    <property type="term" value="P:spindle organization"/>
    <property type="evidence" value="ECO:0007669"/>
    <property type="project" value="TreeGrafter"/>
</dbReference>
<dbReference type="CDD" id="cd21223">
    <property type="entry name" value="CH_ASPM_rpt1"/>
    <property type="match status" value="1"/>
</dbReference>
<proteinExistence type="predicted"/>
<keyword evidence="2" id="KW-0963">Cytoplasm</keyword>
<evidence type="ECO:0000313" key="6">
    <source>
        <dbReference type="EMBL" id="ETN43500.1"/>
    </source>
</evidence>
<keyword evidence="7" id="KW-1185">Reference proteome</keyword>
<dbReference type="STRING" id="1220924.W2S4I2"/>
<dbReference type="AlphaFoldDB" id="W2S4I2"/>
<dbReference type="VEuPathDB" id="FungiDB:HMPREF1541_02659"/>
<dbReference type="OrthoDB" id="76388at2759"/>
<dbReference type="GeneID" id="19969998"/>